<keyword evidence="1" id="KW-0472">Membrane</keyword>
<keyword evidence="3" id="KW-1185">Reference proteome</keyword>
<keyword evidence="1" id="KW-1133">Transmembrane helix</keyword>
<dbReference type="EMBL" id="WXEW01000007">
    <property type="protein sequence ID" value="NAS24840.1"/>
    <property type="molecule type" value="Genomic_DNA"/>
</dbReference>
<feature type="transmembrane region" description="Helical" evidence="1">
    <location>
        <begin position="154"/>
        <end position="172"/>
    </location>
</feature>
<evidence type="ECO:0000313" key="3">
    <source>
        <dbReference type="Proteomes" id="UP000479526"/>
    </source>
</evidence>
<evidence type="ECO:0000256" key="1">
    <source>
        <dbReference type="SAM" id="Phobius"/>
    </source>
</evidence>
<organism evidence="2 3">
    <name type="scientific">Herbidospora solisilvae</name>
    <dbReference type="NCBI Taxonomy" id="2696284"/>
    <lineage>
        <taxon>Bacteria</taxon>
        <taxon>Bacillati</taxon>
        <taxon>Actinomycetota</taxon>
        <taxon>Actinomycetes</taxon>
        <taxon>Streptosporangiales</taxon>
        <taxon>Streptosporangiaceae</taxon>
        <taxon>Herbidospora</taxon>
    </lineage>
</organism>
<feature type="transmembrane region" description="Helical" evidence="1">
    <location>
        <begin position="87"/>
        <end position="108"/>
    </location>
</feature>
<comment type="caution">
    <text evidence="2">The sequence shown here is derived from an EMBL/GenBank/DDBJ whole genome shotgun (WGS) entry which is preliminary data.</text>
</comment>
<feature type="transmembrane region" description="Helical" evidence="1">
    <location>
        <begin position="117"/>
        <end position="142"/>
    </location>
</feature>
<gene>
    <name evidence="2" type="ORF">GT755_24530</name>
</gene>
<keyword evidence="1" id="KW-0812">Transmembrane</keyword>
<protein>
    <submittedName>
        <fullName evidence="2">Uncharacterized protein</fullName>
    </submittedName>
</protein>
<dbReference type="RefSeq" id="WP_161481971.1">
    <property type="nucleotide sequence ID" value="NZ_WXEW01000007.1"/>
</dbReference>
<reference evidence="2 3" key="1">
    <citation type="submission" date="2020-01" db="EMBL/GenBank/DDBJ databases">
        <title>Herbidospora sp. NEAU-GS84 nov., a novel actinomycete isolated from soil.</title>
        <authorList>
            <person name="Han L."/>
        </authorList>
    </citation>
    <scope>NUCLEOTIDE SEQUENCE [LARGE SCALE GENOMIC DNA]</scope>
    <source>
        <strain evidence="2 3">NEAU-GS84</strain>
    </source>
</reference>
<accession>A0A7C9J636</accession>
<dbReference type="Proteomes" id="UP000479526">
    <property type="component" value="Unassembled WGS sequence"/>
</dbReference>
<evidence type="ECO:0000313" key="2">
    <source>
        <dbReference type="EMBL" id="NAS24840.1"/>
    </source>
</evidence>
<proteinExistence type="predicted"/>
<name>A0A7C9J636_9ACTN</name>
<feature type="transmembrane region" description="Helical" evidence="1">
    <location>
        <begin position="63"/>
        <end position="81"/>
    </location>
</feature>
<dbReference type="AlphaFoldDB" id="A0A7C9J636"/>
<sequence>MLAYFAITGEVRALHAVATMNGGWDEDAGGWALIPGLVVIGALHGCLLWALLRMPPLTVHRGLRQALIALALCDTLLWTVLAELPDLLSTLIPIALIVAVVVLLPGVFGELPWQVRIVLVILGLIGWLLSPPLTTILVVWWGLVLTLQFFDGRWSLATLAAGLLAAATTLLGQIVPMPPGILVDGDPDWAAYEVLLDATLVADALWMVLTARELTTVSPLLPVVTPHRSRSLAPRPFSRVAG</sequence>
<feature type="transmembrane region" description="Helical" evidence="1">
    <location>
        <begin position="30"/>
        <end position="51"/>
    </location>
</feature>